<organism evidence="2 3">
    <name type="scientific">Candidatus Egerieicola pullicola</name>
    <dbReference type="NCBI Taxonomy" id="2840775"/>
    <lineage>
        <taxon>Bacteria</taxon>
        <taxon>Bacillati</taxon>
        <taxon>Bacillota</taxon>
        <taxon>Clostridia</taxon>
        <taxon>Eubacteriales</taxon>
        <taxon>Oscillospiraceae</taxon>
        <taxon>Oscillospiraceae incertae sedis</taxon>
        <taxon>Candidatus Egerieicola</taxon>
    </lineage>
</organism>
<proteinExistence type="predicted"/>
<dbReference type="PROSITE" id="PS51257">
    <property type="entry name" value="PROKAR_LIPOPROTEIN"/>
    <property type="match status" value="1"/>
</dbReference>
<sequence length="128" mass="13650">MKGKQLRLAASLCGVMLLLCSCAAPAGPSQSADIVSGLVSEDSAVVEKEDSSTQAVYQVQLPDDGRPVYWLHGWLEDNGEVGGKGISAALNYVEKNVDYSLSTYFGDVDVFIDCSMNSTTSSLDAPHW</sequence>
<dbReference type="AlphaFoldDB" id="A0A9D1DC22"/>
<accession>A0A9D1DC22</accession>
<reference evidence="2" key="1">
    <citation type="submission" date="2020-10" db="EMBL/GenBank/DDBJ databases">
        <authorList>
            <person name="Gilroy R."/>
        </authorList>
    </citation>
    <scope>NUCLEOTIDE SEQUENCE</scope>
    <source>
        <strain evidence="2">CHK184-25365</strain>
    </source>
</reference>
<evidence type="ECO:0000256" key="1">
    <source>
        <dbReference type="SAM" id="SignalP"/>
    </source>
</evidence>
<dbReference type="EMBL" id="DVGY01000021">
    <property type="protein sequence ID" value="HIR40368.1"/>
    <property type="molecule type" value="Genomic_DNA"/>
</dbReference>
<feature type="chain" id="PRO_5038897747" description="Alpha/beta hydrolase" evidence="1">
    <location>
        <begin position="27"/>
        <end position="128"/>
    </location>
</feature>
<reference evidence="2" key="2">
    <citation type="journal article" date="2021" name="PeerJ">
        <title>Extensive microbial diversity within the chicken gut microbiome revealed by metagenomics and culture.</title>
        <authorList>
            <person name="Gilroy R."/>
            <person name="Ravi A."/>
            <person name="Getino M."/>
            <person name="Pursley I."/>
            <person name="Horton D.L."/>
            <person name="Alikhan N.F."/>
            <person name="Baker D."/>
            <person name="Gharbi K."/>
            <person name="Hall N."/>
            <person name="Watson M."/>
            <person name="Adriaenssens E.M."/>
            <person name="Foster-Nyarko E."/>
            <person name="Jarju S."/>
            <person name="Secka A."/>
            <person name="Antonio M."/>
            <person name="Oren A."/>
            <person name="Chaudhuri R.R."/>
            <person name="La Ragione R."/>
            <person name="Hildebrand F."/>
            <person name="Pallen M.J."/>
        </authorList>
    </citation>
    <scope>NUCLEOTIDE SEQUENCE</scope>
    <source>
        <strain evidence="2">CHK184-25365</strain>
    </source>
</reference>
<evidence type="ECO:0008006" key="4">
    <source>
        <dbReference type="Google" id="ProtNLM"/>
    </source>
</evidence>
<feature type="signal peptide" evidence="1">
    <location>
        <begin position="1"/>
        <end position="26"/>
    </location>
</feature>
<evidence type="ECO:0000313" key="3">
    <source>
        <dbReference type="Proteomes" id="UP000886749"/>
    </source>
</evidence>
<evidence type="ECO:0000313" key="2">
    <source>
        <dbReference type="EMBL" id="HIR40368.1"/>
    </source>
</evidence>
<gene>
    <name evidence="2" type="ORF">IAB36_00860</name>
</gene>
<comment type="caution">
    <text evidence="2">The sequence shown here is derived from an EMBL/GenBank/DDBJ whole genome shotgun (WGS) entry which is preliminary data.</text>
</comment>
<name>A0A9D1DC22_9FIRM</name>
<protein>
    <recommendedName>
        <fullName evidence="4">Alpha/beta hydrolase</fullName>
    </recommendedName>
</protein>
<keyword evidence="1" id="KW-0732">Signal</keyword>
<dbReference type="Proteomes" id="UP000886749">
    <property type="component" value="Unassembled WGS sequence"/>
</dbReference>